<dbReference type="RefSeq" id="XP_030942018.1">
    <property type="nucleotide sequence ID" value="XM_031086158.1"/>
</dbReference>
<name>A0A7N2N086_QUELO</name>
<reference evidence="2" key="2">
    <citation type="submission" date="2021-01" db="UniProtKB">
        <authorList>
            <consortium name="EnsemblPlants"/>
        </authorList>
    </citation>
    <scope>IDENTIFICATION</scope>
</reference>
<feature type="domain" description="RNase H type-1" evidence="1">
    <location>
        <begin position="30"/>
        <end position="137"/>
    </location>
</feature>
<dbReference type="InterPro" id="IPR044730">
    <property type="entry name" value="RNase_H-like_dom_plant"/>
</dbReference>
<dbReference type="GeneID" id="115967074"/>
<dbReference type="OrthoDB" id="1906820at2759"/>
<evidence type="ECO:0000313" key="2">
    <source>
        <dbReference type="EnsemblPlants" id="QL11p050287:mrna:CDS:1"/>
    </source>
</evidence>
<dbReference type="OMA" id="MAHQELP"/>
<protein>
    <recommendedName>
        <fullName evidence="1">RNase H type-1 domain-containing protein</fullName>
    </recommendedName>
</protein>
<organism evidence="2 3">
    <name type="scientific">Quercus lobata</name>
    <name type="common">Valley oak</name>
    <dbReference type="NCBI Taxonomy" id="97700"/>
    <lineage>
        <taxon>Eukaryota</taxon>
        <taxon>Viridiplantae</taxon>
        <taxon>Streptophyta</taxon>
        <taxon>Embryophyta</taxon>
        <taxon>Tracheophyta</taxon>
        <taxon>Spermatophyta</taxon>
        <taxon>Magnoliopsida</taxon>
        <taxon>eudicotyledons</taxon>
        <taxon>Gunneridae</taxon>
        <taxon>Pentapetalae</taxon>
        <taxon>rosids</taxon>
        <taxon>fabids</taxon>
        <taxon>Fagales</taxon>
        <taxon>Fagaceae</taxon>
        <taxon>Quercus</taxon>
    </lineage>
</organism>
<reference evidence="2 3" key="1">
    <citation type="journal article" date="2016" name="G3 (Bethesda)">
        <title>First Draft Assembly and Annotation of the Genome of a California Endemic Oak Quercus lobata Nee (Fagaceae).</title>
        <authorList>
            <person name="Sork V.L."/>
            <person name="Fitz-Gibbon S.T."/>
            <person name="Puiu D."/>
            <person name="Crepeau M."/>
            <person name="Gugger P.F."/>
            <person name="Sherman R."/>
            <person name="Stevens K."/>
            <person name="Langley C.H."/>
            <person name="Pellegrini M."/>
            <person name="Salzberg S.L."/>
        </authorList>
    </citation>
    <scope>NUCLEOTIDE SEQUENCE [LARGE SCALE GENOMIC DNA]</scope>
    <source>
        <strain evidence="2 3">cv. SW786</strain>
    </source>
</reference>
<dbReference type="Pfam" id="PF13456">
    <property type="entry name" value="RVT_3"/>
    <property type="match status" value="1"/>
</dbReference>
<dbReference type="PANTHER" id="PTHR47074:SF48">
    <property type="entry name" value="POLYNUCLEOTIDYL TRANSFERASE, RIBONUCLEASE H-LIKE SUPERFAMILY PROTEIN"/>
    <property type="match status" value="1"/>
</dbReference>
<dbReference type="Gene3D" id="3.30.420.10">
    <property type="entry name" value="Ribonuclease H-like superfamily/Ribonuclease H"/>
    <property type="match status" value="1"/>
</dbReference>
<proteinExistence type="predicted"/>
<gene>
    <name evidence="2" type="primary">LOC115967074</name>
</gene>
<evidence type="ECO:0000313" key="3">
    <source>
        <dbReference type="Proteomes" id="UP000594261"/>
    </source>
</evidence>
<dbReference type="Gramene" id="QL11p050287:mrna">
    <property type="protein sequence ID" value="QL11p050287:mrna:CDS:1"/>
    <property type="gene ID" value="QL11p050287"/>
</dbReference>
<dbReference type="Proteomes" id="UP000594261">
    <property type="component" value="Chromosome 11"/>
</dbReference>
<dbReference type="KEGG" id="qlo:115967074"/>
<evidence type="ECO:0000259" key="1">
    <source>
        <dbReference type="Pfam" id="PF13456"/>
    </source>
</evidence>
<dbReference type="GO" id="GO:0003676">
    <property type="term" value="F:nucleic acid binding"/>
    <property type="evidence" value="ECO:0007669"/>
    <property type="project" value="InterPro"/>
</dbReference>
<dbReference type="InterPro" id="IPR036397">
    <property type="entry name" value="RNaseH_sf"/>
</dbReference>
<dbReference type="EMBL" id="LRBV02000011">
    <property type="status" value="NOT_ANNOTATED_CDS"/>
    <property type="molecule type" value="Genomic_DNA"/>
</dbReference>
<sequence>MAHQELPMSHEAAPHLTHWLPPPPSFYKVNCDGATFQDSVSAGLGVVVRDSYGRVIAALSERITLPPTVEDLKALDSRKAVSFAIDLDLRDVVFKGDSEVIIKHLSSDQPSMAAFGHIVDDARSLAAMLRRFSFSHLKHG</sequence>
<dbReference type="InParanoid" id="A0A7N2N086"/>
<dbReference type="InterPro" id="IPR002156">
    <property type="entry name" value="RNaseH_domain"/>
</dbReference>
<keyword evidence="3" id="KW-1185">Reference proteome</keyword>
<dbReference type="PANTHER" id="PTHR47074">
    <property type="entry name" value="BNAC02G40300D PROTEIN"/>
    <property type="match status" value="1"/>
</dbReference>
<dbReference type="AlphaFoldDB" id="A0A7N2N086"/>
<dbReference type="CDD" id="cd06222">
    <property type="entry name" value="RNase_H_like"/>
    <property type="match status" value="1"/>
</dbReference>
<dbReference type="EnsemblPlants" id="QL11p050287:mrna">
    <property type="protein sequence ID" value="QL11p050287:mrna:CDS:1"/>
    <property type="gene ID" value="QL11p050287"/>
</dbReference>
<dbReference type="GO" id="GO:0004523">
    <property type="term" value="F:RNA-DNA hybrid ribonuclease activity"/>
    <property type="evidence" value="ECO:0007669"/>
    <property type="project" value="InterPro"/>
</dbReference>
<accession>A0A7N2N086</accession>
<dbReference type="InterPro" id="IPR052929">
    <property type="entry name" value="RNase_H-like_EbsB-rel"/>
</dbReference>